<keyword evidence="1" id="KW-0472">Membrane</keyword>
<organism evidence="2 3">
    <name type="scientific">Dreissena polymorpha</name>
    <name type="common">Zebra mussel</name>
    <name type="synonym">Mytilus polymorpha</name>
    <dbReference type="NCBI Taxonomy" id="45954"/>
    <lineage>
        <taxon>Eukaryota</taxon>
        <taxon>Metazoa</taxon>
        <taxon>Spiralia</taxon>
        <taxon>Lophotrochozoa</taxon>
        <taxon>Mollusca</taxon>
        <taxon>Bivalvia</taxon>
        <taxon>Autobranchia</taxon>
        <taxon>Heteroconchia</taxon>
        <taxon>Euheterodonta</taxon>
        <taxon>Imparidentia</taxon>
        <taxon>Neoheterodontei</taxon>
        <taxon>Myida</taxon>
        <taxon>Dreissenoidea</taxon>
        <taxon>Dreissenidae</taxon>
        <taxon>Dreissena</taxon>
    </lineage>
</organism>
<sequence length="132" mass="15422">MKSNWGSKLIVASIDFGTTFTGCAFSMLADYKTYREKIRTIIWKSWSSEPTTKSPTILLLKKDLRFEAFGYEAEEEFAEITQESDDIDDWHYFKYFKMKLYNENKDSKIKTKSTVTDQNGREIDAFMSSAFP</sequence>
<feature type="transmembrane region" description="Helical" evidence="1">
    <location>
        <begin position="6"/>
        <end position="29"/>
    </location>
</feature>
<dbReference type="AlphaFoldDB" id="A0A9D4IP60"/>
<keyword evidence="3" id="KW-1185">Reference proteome</keyword>
<dbReference type="PANTHER" id="PTHR14187:SF5">
    <property type="entry name" value="HEAT SHOCK 70 KDA PROTEIN 12A"/>
    <property type="match status" value="1"/>
</dbReference>
<dbReference type="Proteomes" id="UP000828390">
    <property type="component" value="Unassembled WGS sequence"/>
</dbReference>
<gene>
    <name evidence="2" type="ORF">DPMN_157783</name>
</gene>
<keyword evidence="1" id="KW-1133">Transmembrane helix</keyword>
<keyword evidence="1" id="KW-0812">Transmembrane</keyword>
<comment type="caution">
    <text evidence="2">The sequence shown here is derived from an EMBL/GenBank/DDBJ whole genome shotgun (WGS) entry which is preliminary data.</text>
</comment>
<proteinExistence type="predicted"/>
<evidence type="ECO:0000313" key="2">
    <source>
        <dbReference type="EMBL" id="KAH3779974.1"/>
    </source>
</evidence>
<dbReference type="PANTHER" id="PTHR14187">
    <property type="entry name" value="ALPHA KINASE/ELONGATION FACTOR 2 KINASE"/>
    <property type="match status" value="1"/>
</dbReference>
<dbReference type="Gene3D" id="3.30.420.40">
    <property type="match status" value="1"/>
</dbReference>
<evidence type="ECO:0000313" key="3">
    <source>
        <dbReference type="Proteomes" id="UP000828390"/>
    </source>
</evidence>
<dbReference type="EMBL" id="JAIWYP010000008">
    <property type="protein sequence ID" value="KAH3779974.1"/>
    <property type="molecule type" value="Genomic_DNA"/>
</dbReference>
<accession>A0A9D4IP60</accession>
<protein>
    <submittedName>
        <fullName evidence="2">Uncharacterized protein</fullName>
    </submittedName>
</protein>
<name>A0A9D4IP60_DREPO</name>
<reference evidence="2" key="2">
    <citation type="submission" date="2020-11" db="EMBL/GenBank/DDBJ databases">
        <authorList>
            <person name="McCartney M.A."/>
            <person name="Auch B."/>
            <person name="Kono T."/>
            <person name="Mallez S."/>
            <person name="Becker A."/>
            <person name="Gohl D.M."/>
            <person name="Silverstein K.A.T."/>
            <person name="Koren S."/>
            <person name="Bechman K.B."/>
            <person name="Herman A."/>
            <person name="Abrahante J.E."/>
            <person name="Garbe J."/>
        </authorList>
    </citation>
    <scope>NUCLEOTIDE SEQUENCE</scope>
    <source>
        <strain evidence="2">Duluth1</strain>
        <tissue evidence="2">Whole animal</tissue>
    </source>
</reference>
<evidence type="ECO:0000256" key="1">
    <source>
        <dbReference type="SAM" id="Phobius"/>
    </source>
</evidence>
<reference evidence="2" key="1">
    <citation type="journal article" date="2019" name="bioRxiv">
        <title>The Genome of the Zebra Mussel, Dreissena polymorpha: A Resource for Invasive Species Research.</title>
        <authorList>
            <person name="McCartney M.A."/>
            <person name="Auch B."/>
            <person name="Kono T."/>
            <person name="Mallez S."/>
            <person name="Zhang Y."/>
            <person name="Obille A."/>
            <person name="Becker A."/>
            <person name="Abrahante J.E."/>
            <person name="Garbe J."/>
            <person name="Badalamenti J.P."/>
            <person name="Herman A."/>
            <person name="Mangelson H."/>
            <person name="Liachko I."/>
            <person name="Sullivan S."/>
            <person name="Sone E.D."/>
            <person name="Koren S."/>
            <person name="Silverstein K.A.T."/>
            <person name="Beckman K.B."/>
            <person name="Gohl D.M."/>
        </authorList>
    </citation>
    <scope>NUCLEOTIDE SEQUENCE</scope>
    <source>
        <strain evidence="2">Duluth1</strain>
        <tissue evidence="2">Whole animal</tissue>
    </source>
</reference>